<evidence type="ECO:0000313" key="3">
    <source>
        <dbReference type="Proteomes" id="UP000233387"/>
    </source>
</evidence>
<comment type="caution">
    <text evidence="2">The sequence shown here is derived from an EMBL/GenBank/DDBJ whole genome shotgun (WGS) entry which is preliminary data.</text>
</comment>
<reference evidence="2 3" key="1">
    <citation type="submission" date="2017-06" db="EMBL/GenBank/DDBJ databases">
        <title>Raineya orbicola gen. nov., sp. nov. a slightly thermophilic bacterium of the phylum Bacteroidetes and the description of Raineyaceae fam. nov.</title>
        <authorList>
            <person name="Albuquerque L."/>
            <person name="Polonia A.R.M."/>
            <person name="Barroso C."/>
            <person name="Froufe H.J.C."/>
            <person name="Lage O."/>
            <person name="Lobo-Da-Cunha A."/>
            <person name="Egas C."/>
            <person name="Da Costa M.S."/>
        </authorList>
    </citation>
    <scope>NUCLEOTIDE SEQUENCE [LARGE SCALE GENOMIC DNA]</scope>
    <source>
        <strain evidence="2 3">SPSPC-11</strain>
    </source>
</reference>
<keyword evidence="3" id="KW-1185">Reference proteome</keyword>
<name>A0A2N3IHK4_9BACT</name>
<protein>
    <submittedName>
        <fullName evidence="2">Gliding motility-associated C-terminal domain</fullName>
    </submittedName>
</protein>
<dbReference type="InterPro" id="IPR013783">
    <property type="entry name" value="Ig-like_fold"/>
</dbReference>
<dbReference type="EMBL" id="NKXO01000015">
    <property type="protein sequence ID" value="PKQ69805.1"/>
    <property type="molecule type" value="Genomic_DNA"/>
</dbReference>
<feature type="chain" id="PRO_5014671860" evidence="1">
    <location>
        <begin position="22"/>
        <end position="727"/>
    </location>
</feature>
<sequence>MKKILCLVVAMGFLNLIATRAQTVNFLPSNTYTATVPKGPGSYYFQVSTTTSCALGGTVANDNCPFRLAVSSFPCPSSQLIMDWEPVSFTPFMSGLPTPQIEHPIGFAATDTPPCTGFTICRTANFYYYGPGIYQFRLCVRCPAMSAPGICNTITFTVNPPVNTLPSVTLEDILELTLPISNTERLDATISDPADALSVQWSQAGANPMAITLPPNFNIPPGTPSTISQLDVSQITKPGTYSYSVTAQDNYIPPGVGTATETFIVKPAPSSLGITITPPGVAPDPNVLYTPVNNVPLNSQITGINVYNDRVRYQWSQIAGPTAIALPPAAYTANINDVPVSSSTFNVPPLNLNALAYGIYTLRLTVEDEYYAGSTITQDITFEVKPPQSNLDVTVNPASETTIDPYNNFTFSGEVTGINPNSDVIITYWRAENGNPASIALPHTMASPNAIPLNTTTFSQSVTMNQRITEGTYEFWFVAKDIFYNVGDSAKVKIIVKPGESTFALTIEPTPEKRVIKTPEGFIFNEGENPQNTPFSVKGRVTGISDKTDYVRTYWRMQYEPELPDQEEQLQPTLPHTASAMKNIDLGVTSDESEIVFNLGNCSAGTYTLHFVARDVFYNTADSVSTKIIVTKPVSIEPSVTFTPNGDGQNDIWFVKNIESFPFVGVKIINERGELIFETDSFSRLPERGWDGRRKDGKLATEGAYYYQFYDTRDQKIFNVGSFVLLR</sequence>
<dbReference type="Pfam" id="PF13585">
    <property type="entry name" value="CHU_C"/>
    <property type="match status" value="1"/>
</dbReference>
<proteinExistence type="predicted"/>
<gene>
    <name evidence="2" type="ORF">Rain11_1140</name>
</gene>
<organism evidence="2 3">
    <name type="scientific">Raineya orbicola</name>
    <dbReference type="NCBI Taxonomy" id="2016530"/>
    <lineage>
        <taxon>Bacteria</taxon>
        <taxon>Pseudomonadati</taxon>
        <taxon>Bacteroidota</taxon>
        <taxon>Cytophagia</taxon>
        <taxon>Cytophagales</taxon>
        <taxon>Raineyaceae</taxon>
        <taxon>Raineya</taxon>
    </lineage>
</organism>
<evidence type="ECO:0000256" key="1">
    <source>
        <dbReference type="SAM" id="SignalP"/>
    </source>
</evidence>
<evidence type="ECO:0000313" key="2">
    <source>
        <dbReference type="EMBL" id="PKQ69805.1"/>
    </source>
</evidence>
<dbReference type="OrthoDB" id="1236981at2"/>
<dbReference type="AlphaFoldDB" id="A0A2N3IHK4"/>
<dbReference type="Proteomes" id="UP000233387">
    <property type="component" value="Unassembled WGS sequence"/>
</dbReference>
<dbReference type="RefSeq" id="WP_101358407.1">
    <property type="nucleotide sequence ID" value="NZ_NKXO01000015.1"/>
</dbReference>
<dbReference type="InterPro" id="IPR026341">
    <property type="entry name" value="T9SS_type_B"/>
</dbReference>
<accession>A0A2N3IHK4</accession>
<keyword evidence="1" id="KW-0732">Signal</keyword>
<dbReference type="Gene3D" id="2.60.40.10">
    <property type="entry name" value="Immunoglobulins"/>
    <property type="match status" value="1"/>
</dbReference>
<feature type="signal peptide" evidence="1">
    <location>
        <begin position="1"/>
        <end position="21"/>
    </location>
</feature>
<dbReference type="NCBIfam" id="TIGR04131">
    <property type="entry name" value="Bac_Flav_CTERM"/>
    <property type="match status" value="1"/>
</dbReference>